<name>A0ABS7HDP7_9HYPH</name>
<comment type="caution">
    <text evidence="2">The sequence shown here is derived from an EMBL/GenBank/DDBJ whole genome shotgun (WGS) entry which is preliminary data.</text>
</comment>
<dbReference type="RefSeq" id="WP_220372368.1">
    <property type="nucleotide sequence ID" value="NZ_JAEUAO010000003.1"/>
</dbReference>
<dbReference type="Pfam" id="PF04230">
    <property type="entry name" value="PS_pyruv_trans"/>
    <property type="match status" value="1"/>
</dbReference>
<evidence type="ECO:0000313" key="2">
    <source>
        <dbReference type="EMBL" id="MBW9064378.1"/>
    </source>
</evidence>
<dbReference type="EMBL" id="JAEUAO010000003">
    <property type="protein sequence ID" value="MBW9064378.1"/>
    <property type="molecule type" value="Genomic_DNA"/>
</dbReference>
<reference evidence="2 3" key="1">
    <citation type="journal article" date="2021" name="MBio">
        <title>Poor Competitiveness of Bradyrhizobium in Pigeon Pea Root Colonization in Indian Soils.</title>
        <authorList>
            <person name="Chalasani D."/>
            <person name="Basu A."/>
            <person name="Pullabhotla S.V.S.R.N."/>
            <person name="Jorrin B."/>
            <person name="Neal A.L."/>
            <person name="Poole P.S."/>
            <person name="Podile A.R."/>
            <person name="Tkacz A."/>
        </authorList>
    </citation>
    <scope>NUCLEOTIDE SEQUENCE [LARGE SCALE GENOMIC DNA]</scope>
    <source>
        <strain evidence="2 3">HU44</strain>
    </source>
</reference>
<proteinExistence type="predicted"/>
<gene>
    <name evidence="2" type="ORF">JNB71_13705</name>
</gene>
<evidence type="ECO:0000259" key="1">
    <source>
        <dbReference type="Pfam" id="PF04230"/>
    </source>
</evidence>
<dbReference type="InterPro" id="IPR007345">
    <property type="entry name" value="Polysacch_pyruvyl_Trfase"/>
</dbReference>
<evidence type="ECO:0000313" key="3">
    <source>
        <dbReference type="Proteomes" id="UP000757604"/>
    </source>
</evidence>
<dbReference type="GO" id="GO:0016740">
    <property type="term" value="F:transferase activity"/>
    <property type="evidence" value="ECO:0007669"/>
    <property type="project" value="UniProtKB-KW"/>
</dbReference>
<feature type="domain" description="Polysaccharide pyruvyl transferase" evidence="1">
    <location>
        <begin position="14"/>
        <end position="289"/>
    </location>
</feature>
<protein>
    <submittedName>
        <fullName evidence="2">Polysaccharide pyruvyl transferase family protein</fullName>
    </submittedName>
</protein>
<organism evidence="2 3">
    <name type="scientific">Rhizobium herbae</name>
    <dbReference type="NCBI Taxonomy" id="508661"/>
    <lineage>
        <taxon>Bacteria</taxon>
        <taxon>Pseudomonadati</taxon>
        <taxon>Pseudomonadota</taxon>
        <taxon>Alphaproteobacteria</taxon>
        <taxon>Hyphomicrobiales</taxon>
        <taxon>Rhizobiaceae</taxon>
        <taxon>Rhizobium/Agrobacterium group</taxon>
        <taxon>Rhizobium</taxon>
    </lineage>
</organism>
<keyword evidence="3" id="KW-1185">Reference proteome</keyword>
<keyword evidence="2" id="KW-0808">Transferase</keyword>
<dbReference type="Proteomes" id="UP000757604">
    <property type="component" value="Unassembled WGS sequence"/>
</dbReference>
<accession>A0ABS7HDP7</accession>
<sequence>MQEIGVLTFHRCINYGSYWQARCLVEGLRSKGMSAVLLEHRSGRVDRAEWRCALQPASPVLTTAADRQLYASKIRKFVAASGSLPLSSPFPMENPAEMQNYELVIVGSDEVWNLEHPWYGHVPLFFGEGLRAKRIASYAASFGSFTSPDRLGKGWCDKLRRLDRIAVRDLNSQRLIQTTLGVDPDLVLDPCLQFPQSIRALGREAMSEPYLAIYGHSFPDWFKRGVQRSARDNGLRLVSIGYHNDWADEQRIDTGPEAFARSIAGATAVATNFFHGCIFALINEKPFVCALSSYRLNKVQDLTEMLGARRRVVTEATPQSYYREVITSPLEAEIAGSIATLRNNSNRYFGHVLQ</sequence>